<dbReference type="Proteomes" id="UP000767446">
    <property type="component" value="Unassembled WGS sequence"/>
</dbReference>
<dbReference type="Pfam" id="PF05685">
    <property type="entry name" value="Uma2"/>
    <property type="match status" value="1"/>
</dbReference>
<evidence type="ECO:0000259" key="1">
    <source>
        <dbReference type="Pfam" id="PF05685"/>
    </source>
</evidence>
<accession>A0A941JSC9</accession>
<keyword evidence="2" id="KW-0378">Hydrolase</keyword>
<reference evidence="2" key="1">
    <citation type="submission" date="2021-02" db="EMBL/GenBank/DDBJ databases">
        <title>Metagenome analyses of Stigonema ocellatum DSM 106950, Chlorogloea purpurea SAG 13.99 and Gomphosphaeria aponina DSM 107014.</title>
        <authorList>
            <person name="Marter P."/>
            <person name="Huang S."/>
        </authorList>
    </citation>
    <scope>NUCLEOTIDE SEQUENCE</scope>
    <source>
        <strain evidence="2">JP213</strain>
    </source>
</reference>
<dbReference type="SUPFAM" id="SSF52980">
    <property type="entry name" value="Restriction endonuclease-like"/>
    <property type="match status" value="1"/>
</dbReference>
<dbReference type="Gene3D" id="3.90.1570.10">
    <property type="entry name" value="tt1808, chain A"/>
    <property type="match status" value="1"/>
</dbReference>
<keyword evidence="2" id="KW-0255">Endonuclease</keyword>
<dbReference type="GO" id="GO:0004519">
    <property type="term" value="F:endonuclease activity"/>
    <property type="evidence" value="ECO:0007669"/>
    <property type="project" value="UniProtKB-KW"/>
</dbReference>
<dbReference type="CDD" id="cd06260">
    <property type="entry name" value="DUF820-like"/>
    <property type="match status" value="1"/>
</dbReference>
<dbReference type="PANTHER" id="PTHR35400:SF1">
    <property type="entry name" value="SLR1083 PROTEIN"/>
    <property type="match status" value="1"/>
</dbReference>
<organism evidence="2 3">
    <name type="scientific">Gomphosphaeria aponina SAG 52.96 = DSM 107014</name>
    <dbReference type="NCBI Taxonomy" id="1521640"/>
    <lineage>
        <taxon>Bacteria</taxon>
        <taxon>Bacillati</taxon>
        <taxon>Cyanobacteriota</taxon>
        <taxon>Cyanophyceae</taxon>
        <taxon>Oscillatoriophycideae</taxon>
        <taxon>Chroococcales</taxon>
        <taxon>Gomphosphaeriaceae</taxon>
        <taxon>Gomphosphaeria</taxon>
    </lineage>
</organism>
<comment type="caution">
    <text evidence="2">The sequence shown here is derived from an EMBL/GenBank/DDBJ whole genome shotgun (WGS) entry which is preliminary data.</text>
</comment>
<dbReference type="AlphaFoldDB" id="A0A941JSC9"/>
<dbReference type="EMBL" id="JADQBC010000007">
    <property type="protein sequence ID" value="MBR8826647.1"/>
    <property type="molecule type" value="Genomic_DNA"/>
</dbReference>
<name>A0A941JSC9_9CHRO</name>
<protein>
    <submittedName>
        <fullName evidence="2">Uma2 family endonuclease</fullName>
    </submittedName>
</protein>
<dbReference type="InterPro" id="IPR008538">
    <property type="entry name" value="Uma2"/>
</dbReference>
<sequence length="219" mass="25000">MTTLISLVSSATNLTPKWQNATWEDYLNYRDAPITERVRLYFYQNRLLVEMGSEGINHSNISDLFTMLFAFWFAQKPEVVFSSYGGCLLEKPTAKIACAPNIVLYLGENYPRWQPEERRYLNLEQWRIPDLVGEISDTTLASDLDEKKYLYAQLGIPEYWVVDVRAGRVIAFALQKGKYEEIDQSKAIEGLAIELLEQTLAQLSTGTNGSAAHWFAKAI</sequence>
<proteinExistence type="predicted"/>
<evidence type="ECO:0000313" key="2">
    <source>
        <dbReference type="EMBL" id="MBR8826647.1"/>
    </source>
</evidence>
<dbReference type="InterPro" id="IPR012296">
    <property type="entry name" value="Nuclease_put_TT1808"/>
</dbReference>
<feature type="domain" description="Putative restriction endonuclease" evidence="1">
    <location>
        <begin position="23"/>
        <end position="193"/>
    </location>
</feature>
<keyword evidence="2" id="KW-0540">Nuclease</keyword>
<evidence type="ECO:0000313" key="3">
    <source>
        <dbReference type="Proteomes" id="UP000767446"/>
    </source>
</evidence>
<gene>
    <name evidence="2" type="ORF">DSM107014_01860</name>
</gene>
<dbReference type="PANTHER" id="PTHR35400">
    <property type="entry name" value="SLR1083 PROTEIN"/>
    <property type="match status" value="1"/>
</dbReference>
<dbReference type="InterPro" id="IPR011335">
    <property type="entry name" value="Restrct_endonuc-II-like"/>
</dbReference>